<proteinExistence type="predicted"/>
<feature type="domain" description="Chromosomal replication initiator DnaA C-terminal" evidence="1">
    <location>
        <begin position="37"/>
        <end position="106"/>
    </location>
</feature>
<dbReference type="Proteomes" id="UP000541470">
    <property type="component" value="Unassembled WGS sequence"/>
</dbReference>
<accession>A0A7Y0FYD5</accession>
<dbReference type="RefSeq" id="WP_169595412.1">
    <property type="nucleotide sequence ID" value="NZ_JABBGK010000009.1"/>
</dbReference>
<evidence type="ECO:0000313" key="3">
    <source>
        <dbReference type="Proteomes" id="UP000541470"/>
    </source>
</evidence>
<gene>
    <name evidence="2" type="ORF">HHL25_22140</name>
</gene>
<organism evidence="2 3">
    <name type="scientific">Rhizobium terricola</name>
    <dbReference type="NCBI Taxonomy" id="2728849"/>
    <lineage>
        <taxon>Bacteria</taxon>
        <taxon>Pseudomonadati</taxon>
        <taxon>Pseudomonadota</taxon>
        <taxon>Alphaproteobacteria</taxon>
        <taxon>Hyphomicrobiales</taxon>
        <taxon>Rhizobiaceae</taxon>
        <taxon>Rhizobium/Agrobacterium group</taxon>
        <taxon>Rhizobium</taxon>
    </lineage>
</organism>
<dbReference type="GO" id="GO:0006270">
    <property type="term" value="P:DNA replication initiation"/>
    <property type="evidence" value="ECO:0007669"/>
    <property type="project" value="InterPro"/>
</dbReference>
<evidence type="ECO:0000313" key="2">
    <source>
        <dbReference type="EMBL" id="NML76845.1"/>
    </source>
</evidence>
<dbReference type="GO" id="GO:0006275">
    <property type="term" value="P:regulation of DNA replication"/>
    <property type="evidence" value="ECO:0007669"/>
    <property type="project" value="InterPro"/>
</dbReference>
<dbReference type="EMBL" id="JABBGK010000009">
    <property type="protein sequence ID" value="NML76845.1"/>
    <property type="molecule type" value="Genomic_DNA"/>
</dbReference>
<name>A0A7Y0FYD5_9HYPH</name>
<dbReference type="AlphaFoldDB" id="A0A7Y0FYD5"/>
<dbReference type="InterPro" id="IPR013159">
    <property type="entry name" value="DnaA_C"/>
</dbReference>
<reference evidence="2 3" key="1">
    <citation type="submission" date="2020-04" db="EMBL/GenBank/DDBJ databases">
        <title>Rhizobium sp. S-51 isolated from soil.</title>
        <authorList>
            <person name="Dahal R.H."/>
        </authorList>
    </citation>
    <scope>NUCLEOTIDE SEQUENCE [LARGE SCALE GENOMIC DNA]</scope>
    <source>
        <strain evidence="2 3">S-51</strain>
    </source>
</reference>
<dbReference type="GO" id="GO:0005524">
    <property type="term" value="F:ATP binding"/>
    <property type="evidence" value="ECO:0007669"/>
    <property type="project" value="InterPro"/>
</dbReference>
<dbReference type="SUPFAM" id="SSF48295">
    <property type="entry name" value="TrpR-like"/>
    <property type="match status" value="1"/>
</dbReference>
<dbReference type="InterPro" id="IPR010921">
    <property type="entry name" value="Trp_repressor/repl_initiator"/>
</dbReference>
<comment type="caution">
    <text evidence="2">The sequence shown here is derived from an EMBL/GenBank/DDBJ whole genome shotgun (WGS) entry which is preliminary data.</text>
</comment>
<dbReference type="SMART" id="SM00760">
    <property type="entry name" value="Bac_DnaA_C"/>
    <property type="match status" value="1"/>
</dbReference>
<dbReference type="CDD" id="cd06571">
    <property type="entry name" value="Bac_DnaA_C"/>
    <property type="match status" value="1"/>
</dbReference>
<dbReference type="Pfam" id="PF08299">
    <property type="entry name" value="Bac_DnaA_C"/>
    <property type="match status" value="1"/>
</dbReference>
<keyword evidence="3" id="KW-1185">Reference proteome</keyword>
<protein>
    <submittedName>
        <fullName evidence="2">Chromosomal replication initiator DnaA</fullName>
    </submittedName>
</protein>
<dbReference type="Gene3D" id="1.10.1750.10">
    <property type="match status" value="1"/>
</dbReference>
<sequence length="137" mass="14707">MPIEPTSALLAVCGSVSAADALVPAEPSPGLSERRLVCMVVRQLTAELLAVSGTGDKLRSDRRRATCHLRQISMYVCHVALSMPYGEVALAFGVDRTTVSHACHVVEDRRDDAGFDAFVCSIERMADAVCMLAGRTQ</sequence>
<evidence type="ECO:0000259" key="1">
    <source>
        <dbReference type="SMART" id="SM00760"/>
    </source>
</evidence>
<dbReference type="GO" id="GO:0043565">
    <property type="term" value="F:sequence-specific DNA binding"/>
    <property type="evidence" value="ECO:0007669"/>
    <property type="project" value="InterPro"/>
</dbReference>